<dbReference type="InterPro" id="IPR043502">
    <property type="entry name" value="DNA/RNA_pol_sf"/>
</dbReference>
<feature type="region of interest" description="Disordered" evidence="2">
    <location>
        <begin position="792"/>
        <end position="811"/>
    </location>
</feature>
<evidence type="ECO:0000313" key="5">
    <source>
        <dbReference type="Proteomes" id="UP000762676"/>
    </source>
</evidence>
<accession>A0AAV4FC38</accession>
<dbReference type="FunFam" id="3.40.1170.60:FF:000006">
    <property type="entry name" value="DNA polymerase iota"/>
    <property type="match status" value="1"/>
</dbReference>
<dbReference type="SUPFAM" id="SSF100879">
    <property type="entry name" value="Lesion bypass DNA polymerase (Y-family), little finger domain"/>
    <property type="match status" value="1"/>
</dbReference>
<dbReference type="SUPFAM" id="SSF56672">
    <property type="entry name" value="DNA/RNA polymerases"/>
    <property type="match status" value="1"/>
</dbReference>
<dbReference type="EMBL" id="BMAT01011347">
    <property type="protein sequence ID" value="GFR70972.1"/>
    <property type="molecule type" value="Genomic_DNA"/>
</dbReference>
<feature type="compositionally biased region" description="Polar residues" evidence="2">
    <location>
        <begin position="1014"/>
        <end position="1024"/>
    </location>
</feature>
<dbReference type="AlphaFoldDB" id="A0AAV4FC38"/>
<dbReference type="Gene3D" id="3.30.1490.100">
    <property type="entry name" value="DNA polymerase, Y-family, little finger domain"/>
    <property type="match status" value="1"/>
</dbReference>
<name>A0AAV4FC38_9GAST</name>
<dbReference type="Pfam" id="PF11799">
    <property type="entry name" value="IMS_C"/>
    <property type="match status" value="1"/>
</dbReference>
<dbReference type="GO" id="GO:0003684">
    <property type="term" value="F:damaged DNA binding"/>
    <property type="evidence" value="ECO:0007669"/>
    <property type="project" value="InterPro"/>
</dbReference>
<dbReference type="InterPro" id="IPR017961">
    <property type="entry name" value="DNA_pol_Y-fam_little_finger"/>
</dbReference>
<evidence type="ECO:0000313" key="4">
    <source>
        <dbReference type="EMBL" id="GFR70972.1"/>
    </source>
</evidence>
<dbReference type="InterPro" id="IPR025527">
    <property type="entry name" value="HUWE1/Rev1_UBM"/>
</dbReference>
<feature type="compositionally biased region" description="Polar residues" evidence="2">
    <location>
        <begin position="718"/>
        <end position="732"/>
    </location>
</feature>
<dbReference type="InterPro" id="IPR043128">
    <property type="entry name" value="Rev_trsase/Diguanyl_cyclase"/>
</dbReference>
<feature type="region of interest" description="Disordered" evidence="2">
    <location>
        <begin position="739"/>
        <end position="758"/>
    </location>
</feature>
<dbReference type="PANTHER" id="PTHR46404:SF1">
    <property type="entry name" value="DNA POLYMERASE IOTA"/>
    <property type="match status" value="1"/>
</dbReference>
<dbReference type="Pfam" id="PF14377">
    <property type="entry name" value="UBM"/>
    <property type="match status" value="2"/>
</dbReference>
<gene>
    <name evidence="4" type="ORF">ElyMa_005666300</name>
</gene>
<feature type="region of interest" description="Disordered" evidence="2">
    <location>
        <begin position="1001"/>
        <end position="1031"/>
    </location>
</feature>
<dbReference type="Proteomes" id="UP000762676">
    <property type="component" value="Unassembled WGS sequence"/>
</dbReference>
<dbReference type="Gene3D" id="6.10.250.1630">
    <property type="match status" value="1"/>
</dbReference>
<feature type="domain" description="UmuC" evidence="3">
    <location>
        <begin position="56"/>
        <end position="269"/>
    </location>
</feature>
<sequence>MVDLSPAYDFDEEEDWNNLLEYECNGHSPTKNDSKISAISITRSTEIKSYGHDRTIVHFDLDCFYAQVEMLKDPSLKTKPLGIQQKNIVVTCNYVAREFGVTKLMFVADAKKKCPQLVLVSGEDLTEYRHKSYQISEFFKKYTPHVERLGFDENFVDVSELVGWRQEDGEFRSEFSGHEYQSNSGGTTSKCVCGCEQRIQIGSQVAADMREALQKELGFTSCAGIAHNKVLAKLVAGTHKPNQQTSLLPHLAQDLILSLPSPRCIPGIGSKMNKCLQVLGISSVRDLQLASSSILTKEFGSQTATLVSQLSFGVDPSLVLPYAPPQTFSDEDSFKCCNTYQDAEQRIKALLNNLMKRVVEDGRVPQTVRLSIRRVGKHSNSRESRQTAVPSNAFTQFYVTGSTEIAEKRMLPVVLELFKKLVDLTRPFHLTLINVCFAKLAEKDSSSNGICRFFSNQSLAFEYTCEQQTSKDCGEMVNAENLEADFNDVGQCSMYSMPSQRETMQPEEDDQSVDGIGEKTALPQSKSHHTLEGFFVSRRLEEPTLKRNKSKNNLIKSKDRSNASCVAAMILPSSSFNCDKVSYCALRNSRSSSSQACEDLKPNFAGTLIETRNQDISPSVQSSIEAEKPTKAQGIECKDVINNKPITQESLKKFLPGSIDIQVLLALPPALQSEILGQHGILMEQTPRGKHFSLTSNPVLTRSQVQKKSRKRPLFSPKKSSLNDGFSGIQNMKTGAMSETPLEKQEDNNTSSAGIPMDLSTLEGANKQVESKSPTTNTILLKNVRRQLNIETSLDNGTSSTSDLQTSKEAKTKPNASINNFFYLDQDSEALLIKPTSPMKNACNGGLLVSSPKDVEHKSSNDVSFAQEVRVNDAVPNQNQADCNRGNFDVHVIQEKNITLDCAAHSQNSVQDKAGCEVSHKALFVKDESVTSAAENIVSKRPSLPQSVLKKLPKDISPEVFSELPSDIQGEIMAHVLMGTPVTVATGTSTCGPINSKKTTTTCKLSNSKRSHANSKQSQKSLLSYFSKKDK</sequence>
<dbReference type="PROSITE" id="PS50173">
    <property type="entry name" value="UMUC"/>
    <property type="match status" value="1"/>
</dbReference>
<organism evidence="4 5">
    <name type="scientific">Elysia marginata</name>
    <dbReference type="NCBI Taxonomy" id="1093978"/>
    <lineage>
        <taxon>Eukaryota</taxon>
        <taxon>Metazoa</taxon>
        <taxon>Spiralia</taxon>
        <taxon>Lophotrochozoa</taxon>
        <taxon>Mollusca</taxon>
        <taxon>Gastropoda</taxon>
        <taxon>Heterobranchia</taxon>
        <taxon>Euthyneura</taxon>
        <taxon>Panpulmonata</taxon>
        <taxon>Sacoglossa</taxon>
        <taxon>Placobranchoidea</taxon>
        <taxon>Plakobranchidae</taxon>
        <taxon>Elysia</taxon>
    </lineage>
</organism>
<dbReference type="InterPro" id="IPR036775">
    <property type="entry name" value="DNA_pol_Y-fam_lit_finger_sf"/>
</dbReference>
<dbReference type="Pfam" id="PF00817">
    <property type="entry name" value="IMS"/>
    <property type="match status" value="1"/>
</dbReference>
<dbReference type="Gene3D" id="3.30.70.270">
    <property type="match status" value="1"/>
</dbReference>
<protein>
    <submittedName>
        <fullName evidence="4">DNA polymerase iota-like</fullName>
    </submittedName>
</protein>
<evidence type="ECO:0000259" key="3">
    <source>
        <dbReference type="PROSITE" id="PS50173"/>
    </source>
</evidence>
<dbReference type="GO" id="GO:0006281">
    <property type="term" value="P:DNA repair"/>
    <property type="evidence" value="ECO:0007669"/>
    <property type="project" value="InterPro"/>
</dbReference>
<evidence type="ECO:0000256" key="2">
    <source>
        <dbReference type="SAM" id="MobiDB-lite"/>
    </source>
</evidence>
<dbReference type="InterPro" id="IPR001126">
    <property type="entry name" value="UmuC"/>
</dbReference>
<dbReference type="Gene3D" id="1.10.150.20">
    <property type="entry name" value="5' to 3' exonuclease, C-terminal subdomain"/>
    <property type="match status" value="1"/>
</dbReference>
<dbReference type="GO" id="GO:0003887">
    <property type="term" value="F:DNA-directed DNA polymerase activity"/>
    <property type="evidence" value="ECO:0007669"/>
    <property type="project" value="TreeGrafter"/>
</dbReference>
<evidence type="ECO:0000256" key="1">
    <source>
        <dbReference type="ARBA" id="ARBA00022679"/>
    </source>
</evidence>
<reference evidence="4 5" key="1">
    <citation type="journal article" date="2021" name="Elife">
        <title>Chloroplast acquisition without the gene transfer in kleptoplastic sea slugs, Plakobranchus ocellatus.</title>
        <authorList>
            <person name="Maeda T."/>
            <person name="Takahashi S."/>
            <person name="Yoshida T."/>
            <person name="Shimamura S."/>
            <person name="Takaki Y."/>
            <person name="Nagai Y."/>
            <person name="Toyoda A."/>
            <person name="Suzuki Y."/>
            <person name="Arimoto A."/>
            <person name="Ishii H."/>
            <person name="Satoh N."/>
            <person name="Nishiyama T."/>
            <person name="Hasebe M."/>
            <person name="Maruyama T."/>
            <person name="Minagawa J."/>
            <person name="Obokata J."/>
            <person name="Shigenobu S."/>
        </authorList>
    </citation>
    <scope>NUCLEOTIDE SEQUENCE [LARGE SCALE GENOMIC DNA]</scope>
</reference>
<dbReference type="FunFam" id="3.30.1490.100:FF:000003">
    <property type="entry name" value="Polymerase (DNA directed) iota"/>
    <property type="match status" value="1"/>
</dbReference>
<keyword evidence="1" id="KW-0808">Transferase</keyword>
<dbReference type="GO" id="GO:0019985">
    <property type="term" value="P:translesion synthesis"/>
    <property type="evidence" value="ECO:0007669"/>
    <property type="project" value="TreeGrafter"/>
</dbReference>
<feature type="region of interest" description="Disordered" evidence="2">
    <location>
        <begin position="707"/>
        <end position="732"/>
    </location>
</feature>
<dbReference type="PANTHER" id="PTHR46404">
    <property type="entry name" value="DNA POLYMERASE IOTA"/>
    <property type="match status" value="1"/>
</dbReference>
<proteinExistence type="predicted"/>
<feature type="compositionally biased region" description="Polar residues" evidence="2">
    <location>
        <begin position="792"/>
        <end position="805"/>
    </location>
</feature>
<keyword evidence="5" id="KW-1185">Reference proteome</keyword>
<comment type="caution">
    <text evidence="4">The sequence shown here is derived from an EMBL/GenBank/DDBJ whole genome shotgun (WGS) entry which is preliminary data.</text>
</comment>
<dbReference type="Gene3D" id="3.40.1170.60">
    <property type="match status" value="1"/>
</dbReference>